<name>A0A8B8T4H7_CAMFR</name>
<gene>
    <name evidence="3" type="primary">LOC116664062</name>
</gene>
<dbReference type="AlphaFoldDB" id="A0A8B8T4H7"/>
<organism evidence="2 3">
    <name type="scientific">Camelus ferus</name>
    <name type="common">Wild bactrian camel</name>
    <name type="synonym">Camelus bactrianus ferus</name>
    <dbReference type="NCBI Taxonomy" id="419612"/>
    <lineage>
        <taxon>Eukaryota</taxon>
        <taxon>Metazoa</taxon>
        <taxon>Chordata</taxon>
        <taxon>Craniata</taxon>
        <taxon>Vertebrata</taxon>
        <taxon>Euteleostomi</taxon>
        <taxon>Mammalia</taxon>
        <taxon>Eutheria</taxon>
        <taxon>Laurasiatheria</taxon>
        <taxon>Artiodactyla</taxon>
        <taxon>Tylopoda</taxon>
        <taxon>Camelidae</taxon>
        <taxon>Camelus</taxon>
    </lineage>
</organism>
<evidence type="ECO:0000313" key="2">
    <source>
        <dbReference type="Proteomes" id="UP000694856"/>
    </source>
</evidence>
<sequence length="286" mass="31287">MSWEGPAHVSPMLWEGCVNKHSLFAASTVAVQQLTHEQCWDEPRLRGRVRGRVLKAPGREWRRGLGDRVRRARGPGRRGVGAVEVKSKVSRGPAVCAPQGIRRCERNRRGRQLWSAALSTGCAGVRRSFPPLRAHRARQPHRIQPEPRRSEGRAAAGPFVGEVLLLHKPEATLRAARWRGDVSRATRGLLGSGAVEEPQEPWPRECPNRAASVAAEEPRNRRGGDEPRGSPTPSPDLSPRPALRTGPEPHGAPQAQIPRAHLTGGPSRCPRPGPSVLELAGSYAFR</sequence>
<keyword evidence="2" id="KW-1185">Reference proteome</keyword>
<dbReference type="Proteomes" id="UP000694856">
    <property type="component" value="Chromosome 1"/>
</dbReference>
<feature type="region of interest" description="Disordered" evidence="1">
    <location>
        <begin position="189"/>
        <end position="286"/>
    </location>
</feature>
<protein>
    <submittedName>
        <fullName evidence="3">Uncharacterized protein LOC116664062</fullName>
    </submittedName>
</protein>
<dbReference type="KEGG" id="cfr:116664062"/>
<reference evidence="2" key="1">
    <citation type="submission" date="2025-05" db="UniProtKB">
        <authorList>
            <consortium name="RefSeq"/>
        </authorList>
    </citation>
    <scope>NUCLEOTIDE SEQUENCE [LARGE SCALE GENOMIC DNA]</scope>
</reference>
<proteinExistence type="predicted"/>
<evidence type="ECO:0000313" key="3">
    <source>
        <dbReference type="RefSeq" id="XP_032337170.1"/>
    </source>
</evidence>
<accession>A0A8B8T4H7</accession>
<evidence type="ECO:0000256" key="1">
    <source>
        <dbReference type="SAM" id="MobiDB-lite"/>
    </source>
</evidence>
<feature type="compositionally biased region" description="Basic and acidic residues" evidence="1">
    <location>
        <begin position="143"/>
        <end position="152"/>
    </location>
</feature>
<dbReference type="GeneID" id="116664062"/>
<reference evidence="3" key="2">
    <citation type="submission" date="2025-08" db="UniProtKB">
        <authorList>
            <consortium name="RefSeq"/>
        </authorList>
    </citation>
    <scope>IDENTIFICATION</scope>
    <source>
        <tissue evidence="3">Ear skin</tissue>
    </source>
</reference>
<feature type="region of interest" description="Disordered" evidence="1">
    <location>
        <begin position="130"/>
        <end position="153"/>
    </location>
</feature>
<dbReference type="RefSeq" id="XP_032337170.1">
    <property type="nucleotide sequence ID" value="XM_032481279.1"/>
</dbReference>
<feature type="compositionally biased region" description="Basic and acidic residues" evidence="1">
    <location>
        <begin position="216"/>
        <end position="228"/>
    </location>
</feature>